<dbReference type="PANTHER" id="PTHR33365:SF4">
    <property type="entry name" value="CYCLOCHLOROTINE BIOSYNTHESIS PROTEIN O"/>
    <property type="match status" value="1"/>
</dbReference>
<evidence type="ECO:0000256" key="3">
    <source>
        <dbReference type="SAM" id="Phobius"/>
    </source>
</evidence>
<evidence type="ECO:0000313" key="4">
    <source>
        <dbReference type="EMBL" id="UJO22850.1"/>
    </source>
</evidence>
<proteinExistence type="inferred from homology"/>
<accession>A0A9Q8PI60</accession>
<keyword evidence="5" id="KW-1185">Reference proteome</keyword>
<protein>
    <submittedName>
        <fullName evidence="4">Uncharacterized protein</fullName>
    </submittedName>
</protein>
<reference evidence="4" key="2">
    <citation type="journal article" date="2022" name="Microb. Genom.">
        <title>A chromosome-scale genome assembly of the tomato pathogen Cladosporium fulvum reveals a compartmentalized genome architecture and the presence of a dispensable chromosome.</title>
        <authorList>
            <person name="Zaccaron A.Z."/>
            <person name="Chen L.H."/>
            <person name="Samaras A."/>
            <person name="Stergiopoulos I."/>
        </authorList>
    </citation>
    <scope>NUCLEOTIDE SEQUENCE</scope>
    <source>
        <strain evidence="4">Race5_Kim</strain>
    </source>
</reference>
<feature type="transmembrane region" description="Helical" evidence="3">
    <location>
        <begin position="71"/>
        <end position="90"/>
    </location>
</feature>
<dbReference type="EMBL" id="CP090172">
    <property type="protein sequence ID" value="UJO22850.1"/>
    <property type="molecule type" value="Genomic_DNA"/>
</dbReference>
<dbReference type="GeneID" id="71991595"/>
<reference evidence="4" key="1">
    <citation type="submission" date="2021-12" db="EMBL/GenBank/DDBJ databases">
        <authorList>
            <person name="Zaccaron A."/>
            <person name="Stergiopoulos I."/>
        </authorList>
    </citation>
    <scope>NUCLEOTIDE SEQUENCE</scope>
    <source>
        <strain evidence="4">Race5_Kim</strain>
    </source>
</reference>
<dbReference type="PANTHER" id="PTHR33365">
    <property type="entry name" value="YALI0B05434P"/>
    <property type="match status" value="1"/>
</dbReference>
<gene>
    <name evidence="4" type="ORF">CLAFUR5_11717</name>
</gene>
<dbReference type="Pfam" id="PF11807">
    <property type="entry name" value="UstYa"/>
    <property type="match status" value="1"/>
</dbReference>
<keyword evidence="3" id="KW-0472">Membrane</keyword>
<keyword evidence="3" id="KW-0812">Transmembrane</keyword>
<dbReference type="Proteomes" id="UP000756132">
    <property type="component" value="Chromosome 10"/>
</dbReference>
<sequence>MAPAYVTILLYSTLQDFAHIMSLQTDRLLLKDQLPTLEDNRRKHVISCDRCSLTDRCEQDDAHSTSWYRRLAILLSATCILLGLSVLYLYHQISECSLDEGFAKGMSTELPAAKAAIQLTKHRFTGGLYFDENGRVYRHMFKGQPQYVGIPSPAIDDAWAQLIPGLYENLVGSEAAFVAGRTWQDPDGRYMIGLEVMHTLHCVNFIRKALDVDYYGGNGTAHSHRLHTDHCIDHIRQFVQCHADLTPLTFSWSDEKDNIVADWDALHTCRNFSKIQEWAVDRIRTQPIPHHGG</sequence>
<organism evidence="4 5">
    <name type="scientific">Passalora fulva</name>
    <name type="common">Tomato leaf mold</name>
    <name type="synonym">Cladosporium fulvum</name>
    <dbReference type="NCBI Taxonomy" id="5499"/>
    <lineage>
        <taxon>Eukaryota</taxon>
        <taxon>Fungi</taxon>
        <taxon>Dikarya</taxon>
        <taxon>Ascomycota</taxon>
        <taxon>Pezizomycotina</taxon>
        <taxon>Dothideomycetes</taxon>
        <taxon>Dothideomycetidae</taxon>
        <taxon>Mycosphaerellales</taxon>
        <taxon>Mycosphaerellaceae</taxon>
        <taxon>Fulvia</taxon>
    </lineage>
</organism>
<evidence type="ECO:0000256" key="2">
    <source>
        <dbReference type="ARBA" id="ARBA00035112"/>
    </source>
</evidence>
<name>A0A9Q8PI60_PASFU</name>
<dbReference type="GO" id="GO:0043386">
    <property type="term" value="P:mycotoxin biosynthetic process"/>
    <property type="evidence" value="ECO:0007669"/>
    <property type="project" value="InterPro"/>
</dbReference>
<dbReference type="KEGG" id="ffu:CLAFUR5_11717"/>
<evidence type="ECO:0000256" key="1">
    <source>
        <dbReference type="ARBA" id="ARBA00004685"/>
    </source>
</evidence>
<dbReference type="InterPro" id="IPR021765">
    <property type="entry name" value="UstYa-like"/>
</dbReference>
<evidence type="ECO:0000313" key="5">
    <source>
        <dbReference type="Proteomes" id="UP000756132"/>
    </source>
</evidence>
<keyword evidence="3" id="KW-1133">Transmembrane helix</keyword>
<comment type="similarity">
    <text evidence="2">Belongs to the ustYa family.</text>
</comment>
<dbReference type="RefSeq" id="XP_047767216.1">
    <property type="nucleotide sequence ID" value="XM_047910865.1"/>
</dbReference>
<dbReference type="AlphaFoldDB" id="A0A9Q8PI60"/>
<dbReference type="OrthoDB" id="3687641at2759"/>
<comment type="pathway">
    <text evidence="1">Mycotoxin biosynthesis.</text>
</comment>